<protein>
    <submittedName>
        <fullName evidence="1">Uncharacterized protein</fullName>
    </submittedName>
</protein>
<name>A0A9W4PJV3_9BACI</name>
<sequence length="56" mass="6161">MALRVLNLMSFLPVNQSDHRNTATVMDMNTATVMKPNTTIAMNLTIIMVAAPTNKL</sequence>
<evidence type="ECO:0000313" key="2">
    <source>
        <dbReference type="Proteomes" id="UP000789326"/>
    </source>
</evidence>
<gene>
    <name evidence="1" type="ORF">SRABI133_05218</name>
</gene>
<evidence type="ECO:0000313" key="1">
    <source>
        <dbReference type="EMBL" id="CAH0317914.1"/>
    </source>
</evidence>
<organism evidence="1 2">
    <name type="scientific">Peribacillus simplex</name>
    <dbReference type="NCBI Taxonomy" id="1478"/>
    <lineage>
        <taxon>Bacteria</taxon>
        <taxon>Bacillati</taxon>
        <taxon>Bacillota</taxon>
        <taxon>Bacilli</taxon>
        <taxon>Bacillales</taxon>
        <taxon>Bacillaceae</taxon>
        <taxon>Peribacillus</taxon>
    </lineage>
</organism>
<comment type="caution">
    <text evidence="1">The sequence shown here is derived from an EMBL/GenBank/DDBJ whole genome shotgun (WGS) entry which is preliminary data.</text>
</comment>
<dbReference type="Proteomes" id="UP000789326">
    <property type="component" value="Unassembled WGS sequence"/>
</dbReference>
<reference evidence="1" key="1">
    <citation type="submission" date="2021-11" db="EMBL/GenBank/DDBJ databases">
        <authorList>
            <person name="Bulgarelli D."/>
        </authorList>
    </citation>
    <scope>NUCLEOTIDE SEQUENCE</scope>
    <source>
        <strain evidence="1">Bi133</strain>
    </source>
</reference>
<dbReference type="EMBL" id="CAKKMG010000187">
    <property type="protein sequence ID" value="CAH0317914.1"/>
    <property type="molecule type" value="Genomic_DNA"/>
</dbReference>
<proteinExistence type="predicted"/>
<accession>A0A9W4PJV3</accession>
<dbReference type="AlphaFoldDB" id="A0A9W4PJV3"/>